<name>A0A173TRL7_ANAHA</name>
<protein>
    <submittedName>
        <fullName evidence="2">Uncharacterized protein</fullName>
    </submittedName>
</protein>
<dbReference type="Proteomes" id="UP000095598">
    <property type="component" value="Unassembled WGS sequence"/>
</dbReference>
<organism evidence="2 3">
    <name type="scientific">Anaerostipes hadrus</name>
    <dbReference type="NCBI Taxonomy" id="649756"/>
    <lineage>
        <taxon>Bacteria</taxon>
        <taxon>Bacillati</taxon>
        <taxon>Bacillota</taxon>
        <taxon>Clostridia</taxon>
        <taxon>Lachnospirales</taxon>
        <taxon>Lachnospiraceae</taxon>
        <taxon>Anaerostipes</taxon>
    </lineage>
</organism>
<keyword evidence="1" id="KW-0812">Transmembrane</keyword>
<dbReference type="EMBL" id="CYXT01000018">
    <property type="protein sequence ID" value="CUN04909.1"/>
    <property type="molecule type" value="Genomic_DNA"/>
</dbReference>
<evidence type="ECO:0000256" key="1">
    <source>
        <dbReference type="SAM" id="Phobius"/>
    </source>
</evidence>
<keyword evidence="1" id="KW-0472">Membrane</keyword>
<sequence length="233" mass="28241">MTRRTKQYFLICFLCFMLSLVIGLVVKFSFHGYRDFQSMETKENLSKYQLQIMETNNESVFLKTKNLKKIKKQSDEFLRVKVLKERKLYRDVTRTKVKIEKVYKSFDHRKEKETIWIDEPAAFMKSYGEIYDSVEGYQLMNDGEEYDVFLNSEKVIRGYKKSENEKRSYLPSTTKYSIYPVKNRKQKEILSQKKLDNGEYSYGKIKNYYILTTRLEELKQYMENKKELKQVYR</sequence>
<dbReference type="AlphaFoldDB" id="A0A173TRL7"/>
<accession>A0A173TRL7</accession>
<evidence type="ECO:0000313" key="2">
    <source>
        <dbReference type="EMBL" id="CUN04909.1"/>
    </source>
</evidence>
<reference evidence="2 3" key="1">
    <citation type="submission" date="2015-09" db="EMBL/GenBank/DDBJ databases">
        <authorList>
            <consortium name="Pathogen Informatics"/>
        </authorList>
    </citation>
    <scope>NUCLEOTIDE SEQUENCE [LARGE SCALE GENOMIC DNA]</scope>
    <source>
        <strain evidence="2 3">2789STDY5608868</strain>
    </source>
</reference>
<proteinExistence type="predicted"/>
<feature type="transmembrane region" description="Helical" evidence="1">
    <location>
        <begin position="7"/>
        <end position="30"/>
    </location>
</feature>
<keyword evidence="1" id="KW-1133">Transmembrane helix</keyword>
<gene>
    <name evidence="2" type="ORF">ERS852425_02275</name>
</gene>
<evidence type="ECO:0000313" key="3">
    <source>
        <dbReference type="Proteomes" id="UP000095598"/>
    </source>
</evidence>